<comment type="similarity">
    <text evidence="2 6">Belongs to the flagella basal body rod proteins family.</text>
</comment>
<comment type="function">
    <text evidence="5 6">Structural component of flagellum, the bacterial motility apparatus. Part of the rod structure of flagellar basal body.</text>
</comment>
<evidence type="ECO:0000256" key="5">
    <source>
        <dbReference type="ARBA" id="ARBA00024934"/>
    </source>
</evidence>
<evidence type="ECO:0000313" key="9">
    <source>
        <dbReference type="Proteomes" id="UP000063991"/>
    </source>
</evidence>
<organism evidence="8 9">
    <name type="scientific">Alteromonas macleodii</name>
    <name type="common">Pseudoalteromonas macleodii</name>
    <dbReference type="NCBI Taxonomy" id="28108"/>
    <lineage>
        <taxon>Bacteria</taxon>
        <taxon>Pseudomonadati</taxon>
        <taxon>Pseudomonadota</taxon>
        <taxon>Gammaproteobacteria</taxon>
        <taxon>Alteromonadales</taxon>
        <taxon>Alteromonadaceae</taxon>
        <taxon>Alteromonas/Salinimonas group</taxon>
        <taxon>Alteromonas</taxon>
    </lineage>
</organism>
<evidence type="ECO:0000259" key="7">
    <source>
        <dbReference type="Pfam" id="PF00460"/>
    </source>
</evidence>
<keyword evidence="8" id="KW-0282">Flagellum</keyword>
<accession>A0A126PX17</accession>
<dbReference type="InterPro" id="IPR001444">
    <property type="entry name" value="Flag_bb_rod_N"/>
</dbReference>
<evidence type="ECO:0000256" key="1">
    <source>
        <dbReference type="ARBA" id="ARBA00004117"/>
    </source>
</evidence>
<dbReference type="RefSeq" id="WP_061094427.1">
    <property type="nucleotide sequence ID" value="NZ_CP014323.1"/>
</dbReference>
<gene>
    <name evidence="8" type="primary">flgB</name>
    <name evidence="8" type="ORF">AVL55_04850</name>
</gene>
<dbReference type="InterPro" id="IPR006300">
    <property type="entry name" value="FlgB"/>
</dbReference>
<keyword evidence="4 6" id="KW-0975">Bacterial flagellum</keyword>
<dbReference type="GO" id="GO:0030694">
    <property type="term" value="C:bacterial-type flagellum basal body, rod"/>
    <property type="evidence" value="ECO:0007669"/>
    <property type="project" value="InterPro"/>
</dbReference>
<reference evidence="8 9" key="1">
    <citation type="submission" date="2015-12" db="EMBL/GenBank/DDBJ databases">
        <authorList>
            <person name="Shamseldin A."/>
            <person name="Moawad H."/>
            <person name="Abd El-Rahim W.M."/>
            <person name="Sadowsky M.J."/>
        </authorList>
    </citation>
    <scope>NUCLEOTIDE SEQUENCE [LARGE SCALE GENOMIC DNA]</scope>
    <source>
        <strain evidence="8 9">D7</strain>
    </source>
</reference>
<proteinExistence type="inferred from homology"/>
<comment type="subcellular location">
    <subcellularLocation>
        <location evidence="1 6">Bacterial flagellum basal body</location>
    </subcellularLocation>
</comment>
<feature type="domain" description="Flagellar basal body rod protein N-terminal" evidence="7">
    <location>
        <begin position="13"/>
        <end position="39"/>
    </location>
</feature>
<dbReference type="EMBL" id="CP014323">
    <property type="protein sequence ID" value="AMJ97543.1"/>
    <property type="molecule type" value="Genomic_DNA"/>
</dbReference>
<evidence type="ECO:0000256" key="2">
    <source>
        <dbReference type="ARBA" id="ARBA00009677"/>
    </source>
</evidence>
<dbReference type="PANTHER" id="PTHR30435:SF12">
    <property type="entry name" value="FLAGELLAR BASAL BODY ROD PROTEIN FLGB"/>
    <property type="match status" value="1"/>
</dbReference>
<dbReference type="OrthoDB" id="9788334at2"/>
<name>A0A126PX17_ALTMA</name>
<dbReference type="Proteomes" id="UP000063991">
    <property type="component" value="Chromosome"/>
</dbReference>
<comment type="subunit">
    <text evidence="6">The basal body constitutes a major portion of the flagellar organelle and consists of a number of rings mounted on a central rod.</text>
</comment>
<evidence type="ECO:0000256" key="4">
    <source>
        <dbReference type="ARBA" id="ARBA00023143"/>
    </source>
</evidence>
<keyword evidence="8" id="KW-0966">Cell projection</keyword>
<sequence length="144" mass="15602">MAINLDKLVGFNESALTIRTERMEVISGNLANANTPGYKARDIDFNKAMQSAMREASGGTANHASSGMVRTNDRHLSGNSTSVAANFDMQYRIPTQPDTGDGNTVEVQAERNRFLDNGLRYQASLEFLNGKIKGMKKALSSGGQ</sequence>
<protein>
    <recommendedName>
        <fullName evidence="3 6">Flagellar basal body rod protein FlgB</fullName>
    </recommendedName>
</protein>
<dbReference type="Pfam" id="PF00460">
    <property type="entry name" value="Flg_bb_rod"/>
    <property type="match status" value="1"/>
</dbReference>
<evidence type="ECO:0000256" key="3">
    <source>
        <dbReference type="ARBA" id="ARBA00014376"/>
    </source>
</evidence>
<evidence type="ECO:0000256" key="6">
    <source>
        <dbReference type="PIRNR" id="PIRNR002889"/>
    </source>
</evidence>
<dbReference type="AlphaFoldDB" id="A0A126PX17"/>
<dbReference type="PANTHER" id="PTHR30435">
    <property type="entry name" value="FLAGELLAR PROTEIN"/>
    <property type="match status" value="1"/>
</dbReference>
<keyword evidence="8" id="KW-0969">Cilium</keyword>
<evidence type="ECO:0000313" key="8">
    <source>
        <dbReference type="EMBL" id="AMJ97543.1"/>
    </source>
</evidence>
<dbReference type="PIRSF" id="PIRSF002889">
    <property type="entry name" value="Rod_FlgB"/>
    <property type="match status" value="1"/>
</dbReference>
<dbReference type="NCBIfam" id="TIGR01396">
    <property type="entry name" value="FlgB"/>
    <property type="match status" value="1"/>
</dbReference>
<dbReference type="GO" id="GO:0071978">
    <property type="term" value="P:bacterial-type flagellum-dependent swarming motility"/>
    <property type="evidence" value="ECO:0007669"/>
    <property type="project" value="TreeGrafter"/>
</dbReference>